<feature type="domain" description="CAAX prenyl protease 2/Lysostaphin resistance protein A-like" evidence="2">
    <location>
        <begin position="118"/>
        <end position="208"/>
    </location>
</feature>
<dbReference type="GeneID" id="11262994"/>
<protein>
    <submittedName>
        <fullName evidence="3">Predicted metal-dependent membrane protease</fullName>
    </submittedName>
</protein>
<keyword evidence="1" id="KW-0472">Membrane</keyword>
<dbReference type="Pfam" id="PF02517">
    <property type="entry name" value="Rce1-like"/>
    <property type="match status" value="1"/>
</dbReference>
<dbReference type="KEGG" id="ttn:TTX_2106"/>
<feature type="transmembrane region" description="Helical" evidence="1">
    <location>
        <begin position="112"/>
        <end position="132"/>
    </location>
</feature>
<keyword evidence="4" id="KW-1185">Reference proteome</keyword>
<evidence type="ECO:0000313" key="4">
    <source>
        <dbReference type="Proteomes" id="UP000002654"/>
    </source>
</evidence>
<keyword evidence="3" id="KW-0378">Hydrolase</keyword>
<reference evidence="3 4" key="1">
    <citation type="journal article" date="2011" name="PLoS ONE">
        <title>The complete genome sequence of Thermoproteus tenax: a physiologically versatile member of the Crenarchaeota.</title>
        <authorList>
            <person name="Siebers B."/>
            <person name="Zaparty M."/>
            <person name="Raddatz G."/>
            <person name="Tjaden B."/>
            <person name="Albers S.V."/>
            <person name="Bell S.D."/>
            <person name="Blombach F."/>
            <person name="Kletzin A."/>
            <person name="Kyrpides N."/>
            <person name="Lanz C."/>
            <person name="Plagens A."/>
            <person name="Rampp M."/>
            <person name="Rosinus A."/>
            <person name="von Jan M."/>
            <person name="Makarova K.S."/>
            <person name="Klenk H.P."/>
            <person name="Schuster S.C."/>
            <person name="Hensel R."/>
        </authorList>
    </citation>
    <scope>NUCLEOTIDE SEQUENCE [LARGE SCALE GENOMIC DNA]</scope>
    <source>
        <strain evidence="4">ATCC 35583 / DSM 2078 / JCM 9277 / NBRC 100435 / Kra 1</strain>
    </source>
</reference>
<evidence type="ECO:0000259" key="2">
    <source>
        <dbReference type="Pfam" id="PF02517"/>
    </source>
</evidence>
<proteinExistence type="predicted"/>
<keyword evidence="3" id="KW-0645">Protease</keyword>
<dbReference type="Proteomes" id="UP000002654">
    <property type="component" value="Chromosome"/>
</dbReference>
<feature type="transmembrane region" description="Helical" evidence="1">
    <location>
        <begin position="200"/>
        <end position="219"/>
    </location>
</feature>
<dbReference type="STRING" id="768679.TTX_2106"/>
<dbReference type="AlphaFoldDB" id="G4RMP2"/>
<dbReference type="InterPro" id="IPR003675">
    <property type="entry name" value="Rce1/LyrA-like_dom"/>
</dbReference>
<feature type="transmembrane region" description="Helical" evidence="1">
    <location>
        <begin position="52"/>
        <end position="70"/>
    </location>
</feature>
<keyword evidence="1" id="KW-1133">Transmembrane helix</keyword>
<feature type="transmembrane region" description="Helical" evidence="1">
    <location>
        <begin position="82"/>
        <end position="100"/>
    </location>
</feature>
<dbReference type="PaxDb" id="768679-TTX_2106"/>
<dbReference type="GO" id="GO:0006508">
    <property type="term" value="P:proteolysis"/>
    <property type="evidence" value="ECO:0007669"/>
    <property type="project" value="UniProtKB-KW"/>
</dbReference>
<name>G4RMP2_THETK</name>
<feature type="transmembrane region" description="Helical" evidence="1">
    <location>
        <begin position="174"/>
        <end position="191"/>
    </location>
</feature>
<evidence type="ECO:0000313" key="3">
    <source>
        <dbReference type="EMBL" id="CCC82718.1"/>
    </source>
</evidence>
<dbReference type="EMBL" id="FN869859">
    <property type="protein sequence ID" value="CCC82718.1"/>
    <property type="molecule type" value="Genomic_DNA"/>
</dbReference>
<dbReference type="HOGENOM" id="CLU_1253652_0_0_2"/>
<dbReference type="RefSeq" id="WP_014127971.1">
    <property type="nucleotide sequence ID" value="NC_016070.1"/>
</dbReference>
<organism evidence="3 4">
    <name type="scientific">Thermoproteus tenax (strain ATCC 35583 / DSM 2078 / JCM 9277 / NBRC 100435 / Kra 1)</name>
    <dbReference type="NCBI Taxonomy" id="768679"/>
    <lineage>
        <taxon>Archaea</taxon>
        <taxon>Thermoproteota</taxon>
        <taxon>Thermoprotei</taxon>
        <taxon>Thermoproteales</taxon>
        <taxon>Thermoproteaceae</taxon>
        <taxon>Thermoproteus</taxon>
    </lineage>
</organism>
<dbReference type="OrthoDB" id="382635at2157"/>
<dbReference type="eggNOG" id="arCOG03735">
    <property type="taxonomic scope" value="Archaea"/>
</dbReference>
<accession>G4RMP2</accession>
<keyword evidence="1" id="KW-0812">Transmembrane</keyword>
<dbReference type="PATRIC" id="fig|768679.9.peg.2129"/>
<feature type="transmembrane region" description="Helical" evidence="1">
    <location>
        <begin position="26"/>
        <end position="46"/>
    </location>
</feature>
<gene>
    <name evidence="3" type="ordered locus">TTX_2106</name>
</gene>
<evidence type="ECO:0000256" key="1">
    <source>
        <dbReference type="SAM" id="Phobius"/>
    </source>
</evidence>
<dbReference type="GO" id="GO:0004175">
    <property type="term" value="F:endopeptidase activity"/>
    <property type="evidence" value="ECO:0007669"/>
    <property type="project" value="UniProtKB-ARBA"/>
</dbReference>
<sequence>MSHKVITASGSLVGAVAKSRRLDHLAIGYLVALAVYDILADVFAPYLPPEALVYLFIIIEAAFLMGLRWIQPRFSRRGLYDGLFWFVLWFVALMYISALIPSGDVVSDIKSLYYEGLLPLMIVAYLLIEPVVSELYFRAVIFQRLVGRSRPAAYLASSLLWSFLLTAPEDLGGLATALVMSLLGIILAYAYERGGFTSSLIIHAIFSALYTVNLVIIALG</sequence>
<dbReference type="GO" id="GO:0080120">
    <property type="term" value="P:CAAX-box protein maturation"/>
    <property type="evidence" value="ECO:0007669"/>
    <property type="project" value="UniProtKB-ARBA"/>
</dbReference>